<evidence type="ECO:0000256" key="1">
    <source>
        <dbReference type="SAM" id="Phobius"/>
    </source>
</evidence>
<organism evidence="3 4">
    <name type="scientific">Acidisarcina polymorpha</name>
    <dbReference type="NCBI Taxonomy" id="2211140"/>
    <lineage>
        <taxon>Bacteria</taxon>
        <taxon>Pseudomonadati</taxon>
        <taxon>Acidobacteriota</taxon>
        <taxon>Terriglobia</taxon>
        <taxon>Terriglobales</taxon>
        <taxon>Acidobacteriaceae</taxon>
        <taxon>Acidisarcina</taxon>
    </lineage>
</organism>
<feature type="transmembrane region" description="Helical" evidence="1">
    <location>
        <begin position="91"/>
        <end position="113"/>
    </location>
</feature>
<dbReference type="Gene3D" id="3.40.50.2000">
    <property type="entry name" value="Glycogen Phosphorylase B"/>
    <property type="match status" value="2"/>
</dbReference>
<proteinExistence type="predicted"/>
<gene>
    <name evidence="3" type="ORF">ACPOL_4406</name>
</gene>
<sequence>MNNRLDETASGGGIKPSARLSKKDRKRILIIGIGAPFGGVESYILGLVDLFGEKAQLFALCGLPELAARLRRANVKVFRIPVVRSPGGSLILFQLSNLVRLIVAFAILPVLVLRYRIDIVQVNGYYESLLVLPARLLGCAIVRTSHSSSEIDRYRWYREPTKYFPRLAAMHLLKLATKVICVSEAVGKDVLQNVPADKVVVIPNWVPEVPVAKTEPESLSPPIKLLYVGRLEQYKGLHLLLEAIRGMKGLHLTVVGVGSYREELERLAQGLDVEFKGFCANTAPFYEEADIFINPSLGPEGLPIVSLESMAHGLPCIFSALPVHREISDNGVASLLFQVGDANDLRAKLLRLVEDQSMRRSLSQRARNIIHERYSPDAARRAYTRAFELREEYST</sequence>
<dbReference type="PANTHER" id="PTHR45947:SF3">
    <property type="entry name" value="SULFOQUINOVOSYL TRANSFERASE SQD2"/>
    <property type="match status" value="1"/>
</dbReference>
<accession>A0A2Z5G3M8</accession>
<keyword evidence="1" id="KW-1133">Transmembrane helix</keyword>
<dbReference type="Pfam" id="PF13439">
    <property type="entry name" value="Glyco_transf_4"/>
    <property type="match status" value="1"/>
</dbReference>
<dbReference type="Pfam" id="PF13692">
    <property type="entry name" value="Glyco_trans_1_4"/>
    <property type="match status" value="1"/>
</dbReference>
<keyword evidence="1" id="KW-0812">Transmembrane</keyword>
<dbReference type="InterPro" id="IPR028098">
    <property type="entry name" value="Glyco_trans_4-like_N"/>
</dbReference>
<name>A0A2Z5G3M8_9BACT</name>
<evidence type="ECO:0000259" key="2">
    <source>
        <dbReference type="Pfam" id="PF13439"/>
    </source>
</evidence>
<keyword evidence="4" id="KW-1185">Reference proteome</keyword>
<feature type="domain" description="Glycosyltransferase subfamily 4-like N-terminal" evidence="2">
    <location>
        <begin position="38"/>
        <end position="206"/>
    </location>
</feature>
<dbReference type="GO" id="GO:0016757">
    <property type="term" value="F:glycosyltransferase activity"/>
    <property type="evidence" value="ECO:0007669"/>
    <property type="project" value="TreeGrafter"/>
</dbReference>
<dbReference type="RefSeq" id="WP_161557458.1">
    <property type="nucleotide sequence ID" value="NZ_CP030840.1"/>
</dbReference>
<dbReference type="Proteomes" id="UP000253606">
    <property type="component" value="Chromosome"/>
</dbReference>
<dbReference type="CDD" id="cd03801">
    <property type="entry name" value="GT4_PimA-like"/>
    <property type="match status" value="1"/>
</dbReference>
<protein>
    <submittedName>
        <fullName evidence="3">Glycosyl transferase group 1</fullName>
    </submittedName>
</protein>
<dbReference type="PANTHER" id="PTHR45947">
    <property type="entry name" value="SULFOQUINOVOSYL TRANSFERASE SQD2"/>
    <property type="match status" value="1"/>
</dbReference>
<keyword evidence="3" id="KW-0808">Transferase</keyword>
<dbReference type="InterPro" id="IPR050194">
    <property type="entry name" value="Glycosyltransferase_grp1"/>
</dbReference>
<keyword evidence="1" id="KW-0472">Membrane</keyword>
<dbReference type="EMBL" id="CP030840">
    <property type="protein sequence ID" value="AXC13679.1"/>
    <property type="molecule type" value="Genomic_DNA"/>
</dbReference>
<reference evidence="3 4" key="1">
    <citation type="journal article" date="2018" name="Front. Microbiol.">
        <title>Hydrolytic Capabilities as a Key to Environmental Success: Chitinolytic and Cellulolytic Acidobacteria From Acidic Sub-arctic Soils and Boreal Peatlands.</title>
        <authorList>
            <person name="Belova S.E."/>
            <person name="Ravin N.V."/>
            <person name="Pankratov T.A."/>
            <person name="Rakitin A.L."/>
            <person name="Ivanova A.A."/>
            <person name="Beletsky A.V."/>
            <person name="Mardanov A.V."/>
            <person name="Sinninghe Damste J.S."/>
            <person name="Dedysh S.N."/>
        </authorList>
    </citation>
    <scope>NUCLEOTIDE SEQUENCE [LARGE SCALE GENOMIC DNA]</scope>
    <source>
        <strain evidence="3 4">SBC82</strain>
    </source>
</reference>
<evidence type="ECO:0000313" key="4">
    <source>
        <dbReference type="Proteomes" id="UP000253606"/>
    </source>
</evidence>
<dbReference type="KEGG" id="abas:ACPOL_4406"/>
<dbReference type="AlphaFoldDB" id="A0A2Z5G3M8"/>
<evidence type="ECO:0000313" key="3">
    <source>
        <dbReference type="EMBL" id="AXC13679.1"/>
    </source>
</evidence>
<feature type="transmembrane region" description="Helical" evidence="1">
    <location>
        <begin position="28"/>
        <end position="48"/>
    </location>
</feature>
<dbReference type="SUPFAM" id="SSF53756">
    <property type="entry name" value="UDP-Glycosyltransferase/glycogen phosphorylase"/>
    <property type="match status" value="1"/>
</dbReference>